<dbReference type="PANTHER" id="PTHR43285:SF2">
    <property type="entry name" value="ANTHRANILATE PHOSPHORIBOSYLTRANSFERASE"/>
    <property type="match status" value="1"/>
</dbReference>
<reference evidence="12 13" key="1">
    <citation type="submission" date="2019-03" db="EMBL/GenBank/DDBJ databases">
        <title>Sequencing 23 genomes of Wallemia ichthyophaga.</title>
        <authorList>
            <person name="Gostincar C."/>
        </authorList>
    </citation>
    <scope>NUCLEOTIDE SEQUENCE [LARGE SCALE GENOMIC DNA]</scope>
    <source>
        <strain evidence="12 13">EXF-5753</strain>
    </source>
</reference>
<keyword evidence="6" id="KW-0822">Tryptophan biosynthesis</keyword>
<dbReference type="EC" id="2.4.2.18" evidence="2"/>
<comment type="similarity">
    <text evidence="8">Belongs to the anthranilate phosphoribosyltransferase family.</text>
</comment>
<dbReference type="PANTHER" id="PTHR43285">
    <property type="entry name" value="ANTHRANILATE PHOSPHORIBOSYLTRANSFERASE"/>
    <property type="match status" value="1"/>
</dbReference>
<dbReference type="Proteomes" id="UP000310189">
    <property type="component" value="Unassembled WGS sequence"/>
</dbReference>
<keyword evidence="7" id="KW-0057">Aromatic amino acid biosynthesis</keyword>
<dbReference type="OrthoDB" id="427800at2759"/>
<feature type="domain" description="Glycosyl transferase family 3 N-terminal" evidence="11">
    <location>
        <begin position="11"/>
        <end position="76"/>
    </location>
</feature>
<keyword evidence="5" id="KW-0808">Transferase</keyword>
<dbReference type="Pfam" id="PF02885">
    <property type="entry name" value="Glycos_trans_3N"/>
    <property type="match status" value="1"/>
</dbReference>
<accession>A0A4T0FHG5</accession>
<dbReference type="GO" id="GO:0000162">
    <property type="term" value="P:L-tryptophan biosynthetic process"/>
    <property type="evidence" value="ECO:0007669"/>
    <property type="project" value="UniProtKB-KW"/>
</dbReference>
<name>A0A4T0FHG5_9BASI</name>
<dbReference type="HAMAP" id="MF_00211">
    <property type="entry name" value="TrpD"/>
    <property type="match status" value="1"/>
</dbReference>
<evidence type="ECO:0000256" key="5">
    <source>
        <dbReference type="ARBA" id="ARBA00022679"/>
    </source>
</evidence>
<dbReference type="SUPFAM" id="SSF52418">
    <property type="entry name" value="Nucleoside phosphorylase/phosphoribosyltransferase catalytic domain"/>
    <property type="match status" value="1"/>
</dbReference>
<dbReference type="Gene3D" id="1.20.970.10">
    <property type="entry name" value="Transferase, Pyrimidine Nucleoside Phosphorylase, Chain C"/>
    <property type="match status" value="1"/>
</dbReference>
<evidence type="ECO:0000313" key="13">
    <source>
        <dbReference type="Proteomes" id="UP000310189"/>
    </source>
</evidence>
<dbReference type="Pfam" id="PF00591">
    <property type="entry name" value="Glycos_transf_3"/>
    <property type="match status" value="1"/>
</dbReference>
<dbReference type="NCBIfam" id="TIGR01245">
    <property type="entry name" value="trpD"/>
    <property type="match status" value="1"/>
</dbReference>
<dbReference type="InterPro" id="IPR035902">
    <property type="entry name" value="Nuc_phospho_transferase"/>
</dbReference>
<dbReference type="AlphaFoldDB" id="A0A4T0FHG5"/>
<dbReference type="InterPro" id="IPR017459">
    <property type="entry name" value="Glycosyl_Trfase_fam3_N_dom"/>
</dbReference>
<comment type="pathway">
    <text evidence="1">Amino-acid biosynthesis; L-tryptophan biosynthesis; L-tryptophan from chorismate: step 2/5.</text>
</comment>
<dbReference type="InterPro" id="IPR005940">
    <property type="entry name" value="Anthranilate_Pribosyl_Tfrase"/>
</dbReference>
<evidence type="ECO:0000256" key="7">
    <source>
        <dbReference type="ARBA" id="ARBA00023141"/>
    </source>
</evidence>
<keyword evidence="4" id="KW-0328">Glycosyltransferase</keyword>
<evidence type="ECO:0000256" key="8">
    <source>
        <dbReference type="ARBA" id="ARBA00061500"/>
    </source>
</evidence>
<dbReference type="GO" id="GO:0004048">
    <property type="term" value="F:anthranilate phosphoribosyltransferase activity"/>
    <property type="evidence" value="ECO:0007669"/>
    <property type="project" value="UniProtKB-EC"/>
</dbReference>
<dbReference type="EMBL" id="SPNW01000088">
    <property type="protein sequence ID" value="TIA86116.1"/>
    <property type="molecule type" value="Genomic_DNA"/>
</dbReference>
<evidence type="ECO:0000259" key="11">
    <source>
        <dbReference type="Pfam" id="PF02885"/>
    </source>
</evidence>
<sequence>MSDSLTPETFKPLLKKLATDAASFTEDDMTAAFEHIVRPQAHTAAQIAAFLTALKLTKLEEKSAFIAAAATVMRSHSVHIPALDGVGPTCDIVGTGGDGLDTFNVSTSAAVVAAGAGATVTKHGARSASSASGSADLLLSLGCSLSIPPAHLPSILSNSRFAFLFASNYHPAMAHVAPLRREIGFPTIFNFLGPLMNPARPARMVVGVAKRELATVFVDALKRLGVERAMVVRGKEGMDEISPEGETEIWELVDGEVKEYTVSPFNFGVQSHPLSTVKSGTPSNNANLFKAILSASTPSFDDIPEGVELAALKDWILINASALLVVSGQVSNFGQGVVKARESIEGLQAKAALDAFKKAGNEQ</sequence>
<organism evidence="12 13">
    <name type="scientific">Wallemia hederae</name>
    <dbReference type="NCBI Taxonomy" id="1540922"/>
    <lineage>
        <taxon>Eukaryota</taxon>
        <taxon>Fungi</taxon>
        <taxon>Dikarya</taxon>
        <taxon>Basidiomycota</taxon>
        <taxon>Wallemiomycotina</taxon>
        <taxon>Wallemiomycetes</taxon>
        <taxon>Wallemiales</taxon>
        <taxon>Wallemiaceae</taxon>
        <taxon>Wallemia</taxon>
    </lineage>
</organism>
<evidence type="ECO:0000259" key="10">
    <source>
        <dbReference type="Pfam" id="PF00591"/>
    </source>
</evidence>
<evidence type="ECO:0000313" key="12">
    <source>
        <dbReference type="EMBL" id="TIA86116.1"/>
    </source>
</evidence>
<evidence type="ECO:0000256" key="2">
    <source>
        <dbReference type="ARBA" id="ARBA00011948"/>
    </source>
</evidence>
<keyword evidence="13" id="KW-1185">Reference proteome</keyword>
<dbReference type="GO" id="GO:0005829">
    <property type="term" value="C:cytosol"/>
    <property type="evidence" value="ECO:0007669"/>
    <property type="project" value="TreeGrafter"/>
</dbReference>
<evidence type="ECO:0000256" key="9">
    <source>
        <dbReference type="ARBA" id="ARBA00071401"/>
    </source>
</evidence>
<proteinExistence type="inferred from homology"/>
<dbReference type="Gene3D" id="3.40.1030.10">
    <property type="entry name" value="Nucleoside phosphorylase/phosphoribosyltransferase catalytic domain"/>
    <property type="match status" value="1"/>
</dbReference>
<keyword evidence="3" id="KW-0028">Amino-acid biosynthesis</keyword>
<dbReference type="InterPro" id="IPR000312">
    <property type="entry name" value="Glycosyl_Trfase_fam3"/>
</dbReference>
<comment type="caution">
    <text evidence="12">The sequence shown here is derived from an EMBL/GenBank/DDBJ whole genome shotgun (WGS) entry which is preliminary data.</text>
</comment>
<feature type="domain" description="Glycosyl transferase family 3" evidence="10">
    <location>
        <begin position="88"/>
        <end position="345"/>
    </location>
</feature>
<gene>
    <name evidence="12" type="ORF">E3P99_03773</name>
</gene>
<protein>
    <recommendedName>
        <fullName evidence="9">Anthranilate phosphoribosyltransferase</fullName>
        <ecNumber evidence="2">2.4.2.18</ecNumber>
    </recommendedName>
</protein>
<evidence type="ECO:0000256" key="1">
    <source>
        <dbReference type="ARBA" id="ARBA00004907"/>
    </source>
</evidence>
<dbReference type="FunFam" id="3.40.1030.10:FF:000002">
    <property type="entry name" value="Anthranilate phosphoribosyltransferase"/>
    <property type="match status" value="1"/>
</dbReference>
<evidence type="ECO:0000256" key="3">
    <source>
        <dbReference type="ARBA" id="ARBA00022605"/>
    </source>
</evidence>
<evidence type="ECO:0000256" key="6">
    <source>
        <dbReference type="ARBA" id="ARBA00022822"/>
    </source>
</evidence>
<evidence type="ECO:0000256" key="4">
    <source>
        <dbReference type="ARBA" id="ARBA00022676"/>
    </source>
</evidence>